<dbReference type="SUPFAM" id="SSF56317">
    <property type="entry name" value="Carbon-nitrogen hydrolase"/>
    <property type="match status" value="1"/>
</dbReference>
<evidence type="ECO:0000313" key="10">
    <source>
        <dbReference type="EMBL" id="MFD2275509.1"/>
    </source>
</evidence>
<dbReference type="InterPro" id="IPR036526">
    <property type="entry name" value="C-N_Hydrolase_sf"/>
</dbReference>
<dbReference type="EMBL" id="JBHUJC010000010">
    <property type="protein sequence ID" value="MFD2275509.1"/>
    <property type="molecule type" value="Genomic_DNA"/>
</dbReference>
<evidence type="ECO:0000256" key="5">
    <source>
        <dbReference type="ARBA" id="ARBA00022840"/>
    </source>
</evidence>
<dbReference type="Proteomes" id="UP001597297">
    <property type="component" value="Unassembled WGS sequence"/>
</dbReference>
<dbReference type="SUPFAM" id="SSF52402">
    <property type="entry name" value="Adenine nucleotide alpha hydrolases-like"/>
    <property type="match status" value="1"/>
</dbReference>
<comment type="pathway">
    <text evidence="1 7">Cofactor biosynthesis; NAD(+) biosynthesis; NAD(+) from deamido-NAD(+) (L-Gln route): step 1/1.</text>
</comment>
<protein>
    <recommendedName>
        <fullName evidence="7">Glutamine-dependent NAD(+) synthetase</fullName>
        <ecNumber evidence="7">6.3.5.1</ecNumber>
    </recommendedName>
    <alternativeName>
        <fullName evidence="7">NAD(+) synthase [glutamine-hydrolyzing]</fullName>
    </alternativeName>
</protein>
<dbReference type="Gene3D" id="3.60.110.10">
    <property type="entry name" value="Carbon-nitrogen hydrolase"/>
    <property type="match status" value="1"/>
</dbReference>
<evidence type="ECO:0000256" key="1">
    <source>
        <dbReference type="ARBA" id="ARBA00005188"/>
    </source>
</evidence>
<sequence length="547" mass="60830">MKIGIAQINSDVGDFPKNAKRIMQAYRACVDAGADIVVTPELSLVGYPPRDLVTKTTFVEKCLQALDYLADETGDVPLIVGYIDYHDFVQPGKPFRNAAAFLHQGRIRRKVWKTLLPSYDMFDEHKHFEPADHCKPFVYNGVKIGITIGEDIWLDDFIRRPLYHRDPASELVESGADLLINISAAPFYKGSPMKRSNLLEVLACGAKTPIIYCNAVGMNEQLVFDGNSLILDESGNEIANLPGFKACYKVVDLDTKGNGAPKPRSKDIKDINDALELGIKDYVKKTGFSSACMILKGDIESSVVACLAVKALGKESVKALVIAEHDGDISKSEQRAVELAETLGIEFKRVSTDLIKQSADRAISEIMEDSSHPLVDEGLASRIRSMLLMAYARENHFLMLSSANRSDLSIGHEVVGGDSSNGLGVLGDVPKIFVHKLANYLNIENEFIPKEFIAEQEELSRKAHKHGKEVAPPYILLDLILELYIDYQQSGEDIINGHGYDEPTVRWIQRKVDLNEWKRQQAAPTIRVTSKAFGMSRRMPMIQSFVD</sequence>
<comment type="caution">
    <text evidence="10">The sequence shown here is derived from an EMBL/GenBank/DDBJ whole genome shotgun (WGS) entry which is preliminary data.</text>
</comment>
<dbReference type="Pfam" id="PF02540">
    <property type="entry name" value="NAD_synthase"/>
    <property type="match status" value="1"/>
</dbReference>
<dbReference type="Pfam" id="PF00795">
    <property type="entry name" value="CN_hydrolase"/>
    <property type="match status" value="1"/>
</dbReference>
<comment type="similarity">
    <text evidence="2 7">In the C-terminal section; belongs to the NAD synthetase family.</text>
</comment>
<dbReference type="InterPro" id="IPR014445">
    <property type="entry name" value="Gln-dep_NAD_synthase"/>
</dbReference>
<keyword evidence="5 7" id="KW-0067">ATP-binding</keyword>
<evidence type="ECO:0000256" key="8">
    <source>
        <dbReference type="RuleBase" id="RU003811"/>
    </source>
</evidence>
<keyword evidence="4 7" id="KW-0547">Nucleotide-binding</keyword>
<evidence type="ECO:0000256" key="3">
    <source>
        <dbReference type="ARBA" id="ARBA00022598"/>
    </source>
</evidence>
<comment type="similarity">
    <text evidence="8">Belongs to the NAD synthetase family.</text>
</comment>
<feature type="domain" description="CN hydrolase" evidence="9">
    <location>
        <begin position="1"/>
        <end position="255"/>
    </location>
</feature>
<dbReference type="RefSeq" id="WP_345485267.1">
    <property type="nucleotide sequence ID" value="NZ_JBHSJM010000001.1"/>
</dbReference>
<dbReference type="PANTHER" id="PTHR23090">
    <property type="entry name" value="NH 3 /GLUTAMINE-DEPENDENT NAD + SYNTHETASE"/>
    <property type="match status" value="1"/>
</dbReference>
<accession>A0ABW5E0E9</accession>
<dbReference type="GO" id="GO:0008795">
    <property type="term" value="F:NAD+ synthase activity"/>
    <property type="evidence" value="ECO:0007669"/>
    <property type="project" value="UniProtKB-EC"/>
</dbReference>
<proteinExistence type="inferred from homology"/>
<dbReference type="CDD" id="cd07570">
    <property type="entry name" value="GAT_Gln-NAD-synth"/>
    <property type="match status" value="1"/>
</dbReference>
<dbReference type="InterPro" id="IPR022310">
    <property type="entry name" value="NAD/GMP_synthase"/>
</dbReference>
<dbReference type="CDD" id="cd00553">
    <property type="entry name" value="NAD_synthase"/>
    <property type="match status" value="1"/>
</dbReference>
<dbReference type="PIRSF" id="PIRSF006630">
    <property type="entry name" value="NADS_GAT"/>
    <property type="match status" value="1"/>
</dbReference>
<reference evidence="11" key="1">
    <citation type="journal article" date="2019" name="Int. J. Syst. Evol. Microbiol.">
        <title>The Global Catalogue of Microorganisms (GCM) 10K type strain sequencing project: providing services to taxonomists for standard genome sequencing and annotation.</title>
        <authorList>
            <consortium name="The Broad Institute Genomics Platform"/>
            <consortium name="The Broad Institute Genome Sequencing Center for Infectious Disease"/>
            <person name="Wu L."/>
            <person name="Ma J."/>
        </authorList>
    </citation>
    <scope>NUCLEOTIDE SEQUENCE [LARGE SCALE GENOMIC DNA]</scope>
    <source>
        <strain evidence="11">JCM 16545</strain>
    </source>
</reference>
<dbReference type="InterPro" id="IPR014729">
    <property type="entry name" value="Rossmann-like_a/b/a_fold"/>
</dbReference>
<keyword evidence="11" id="KW-1185">Reference proteome</keyword>
<comment type="catalytic activity">
    <reaction evidence="7">
        <text>deamido-NAD(+) + L-glutamine + ATP + H2O = L-glutamate + AMP + diphosphate + NAD(+) + H(+)</text>
        <dbReference type="Rhea" id="RHEA:24384"/>
        <dbReference type="ChEBI" id="CHEBI:15377"/>
        <dbReference type="ChEBI" id="CHEBI:15378"/>
        <dbReference type="ChEBI" id="CHEBI:29985"/>
        <dbReference type="ChEBI" id="CHEBI:30616"/>
        <dbReference type="ChEBI" id="CHEBI:33019"/>
        <dbReference type="ChEBI" id="CHEBI:57540"/>
        <dbReference type="ChEBI" id="CHEBI:58359"/>
        <dbReference type="ChEBI" id="CHEBI:58437"/>
        <dbReference type="ChEBI" id="CHEBI:456215"/>
        <dbReference type="EC" id="6.3.5.1"/>
    </reaction>
</comment>
<evidence type="ECO:0000256" key="7">
    <source>
        <dbReference type="PIRNR" id="PIRNR006630"/>
    </source>
</evidence>
<name>A0ABW5E0E9_9BACT</name>
<dbReference type="NCBIfam" id="TIGR00552">
    <property type="entry name" value="nadE"/>
    <property type="match status" value="1"/>
</dbReference>
<dbReference type="PANTHER" id="PTHR23090:SF9">
    <property type="entry name" value="GLUTAMINE-DEPENDENT NAD(+) SYNTHETASE"/>
    <property type="match status" value="1"/>
</dbReference>
<keyword evidence="6 7" id="KW-0520">NAD</keyword>
<gene>
    <name evidence="10" type="primary">nadE</name>
    <name evidence="10" type="ORF">ACFSQZ_03415</name>
</gene>
<evidence type="ECO:0000313" key="11">
    <source>
        <dbReference type="Proteomes" id="UP001597297"/>
    </source>
</evidence>
<evidence type="ECO:0000256" key="4">
    <source>
        <dbReference type="ARBA" id="ARBA00022741"/>
    </source>
</evidence>
<dbReference type="EC" id="6.3.5.1" evidence="7"/>
<dbReference type="InterPro" id="IPR003010">
    <property type="entry name" value="C-N_Hydrolase"/>
</dbReference>
<dbReference type="InterPro" id="IPR003694">
    <property type="entry name" value="NAD_synthase"/>
</dbReference>
<evidence type="ECO:0000256" key="6">
    <source>
        <dbReference type="ARBA" id="ARBA00023027"/>
    </source>
</evidence>
<evidence type="ECO:0000256" key="2">
    <source>
        <dbReference type="ARBA" id="ARBA00007145"/>
    </source>
</evidence>
<dbReference type="Gene3D" id="3.40.50.620">
    <property type="entry name" value="HUPs"/>
    <property type="match status" value="1"/>
</dbReference>
<organism evidence="10 11">
    <name type="scientific">Rubritalea spongiae</name>
    <dbReference type="NCBI Taxonomy" id="430797"/>
    <lineage>
        <taxon>Bacteria</taxon>
        <taxon>Pseudomonadati</taxon>
        <taxon>Verrucomicrobiota</taxon>
        <taxon>Verrucomicrobiia</taxon>
        <taxon>Verrucomicrobiales</taxon>
        <taxon>Rubritaleaceae</taxon>
        <taxon>Rubritalea</taxon>
    </lineage>
</organism>
<dbReference type="PROSITE" id="PS50263">
    <property type="entry name" value="CN_HYDROLASE"/>
    <property type="match status" value="1"/>
</dbReference>
<keyword evidence="3 7" id="KW-0436">Ligase</keyword>
<evidence type="ECO:0000259" key="9">
    <source>
        <dbReference type="PROSITE" id="PS50263"/>
    </source>
</evidence>